<sequence>MTLHCVSCKTQLGVQNNDVSSVSIFKWQVVVRLQRQNMPESYPSLAQCVSAMLGATMARSGCSQSVLLPTKNQSNGTPGRSESKNGNQRKDLLNIWVFNANFIFSSTEAPTSPINAMKVFYRTISQEEADKMVESMTSGVQDISLPSEAIAILVDLLQKSNCFVPVSDRRFKDWNVGLLEKWHNESR</sequence>
<dbReference type="Proteomes" id="UP001305414">
    <property type="component" value="Unassembled WGS sequence"/>
</dbReference>
<keyword evidence="3" id="KW-1185">Reference proteome</keyword>
<evidence type="ECO:0000313" key="3">
    <source>
        <dbReference type="Proteomes" id="UP001305414"/>
    </source>
</evidence>
<dbReference type="EMBL" id="JAWHQM010000008">
    <property type="protein sequence ID" value="KAK5628115.1"/>
    <property type="molecule type" value="Genomic_DNA"/>
</dbReference>
<dbReference type="GO" id="GO:0051865">
    <property type="term" value="P:protein autoubiquitination"/>
    <property type="evidence" value="ECO:0007669"/>
    <property type="project" value="TreeGrafter"/>
</dbReference>
<feature type="region of interest" description="Disordered" evidence="1">
    <location>
        <begin position="67"/>
        <end position="87"/>
    </location>
</feature>
<feature type="compositionally biased region" description="Polar residues" evidence="1">
    <location>
        <begin position="67"/>
        <end position="86"/>
    </location>
</feature>
<dbReference type="Pfam" id="PF09814">
    <property type="entry name" value="HECT_2"/>
    <property type="match status" value="1"/>
</dbReference>
<dbReference type="GO" id="GO:0043161">
    <property type="term" value="P:proteasome-mediated ubiquitin-dependent protein catabolic process"/>
    <property type="evidence" value="ECO:0007669"/>
    <property type="project" value="TreeGrafter"/>
</dbReference>
<dbReference type="GO" id="GO:0031624">
    <property type="term" value="F:ubiquitin conjugating enzyme binding"/>
    <property type="evidence" value="ECO:0007669"/>
    <property type="project" value="TreeGrafter"/>
</dbReference>
<organism evidence="2 3">
    <name type="scientific">Xylaria bambusicola</name>
    <dbReference type="NCBI Taxonomy" id="326684"/>
    <lineage>
        <taxon>Eukaryota</taxon>
        <taxon>Fungi</taxon>
        <taxon>Dikarya</taxon>
        <taxon>Ascomycota</taxon>
        <taxon>Pezizomycotina</taxon>
        <taxon>Sordariomycetes</taxon>
        <taxon>Xylariomycetidae</taxon>
        <taxon>Xylariales</taxon>
        <taxon>Xylariaceae</taxon>
        <taxon>Xylaria</taxon>
    </lineage>
</organism>
<accession>A0AAN7YWL9</accession>
<dbReference type="GO" id="GO:0005829">
    <property type="term" value="C:cytosol"/>
    <property type="evidence" value="ECO:0007669"/>
    <property type="project" value="TreeGrafter"/>
</dbReference>
<dbReference type="GO" id="GO:0030332">
    <property type="term" value="F:cyclin binding"/>
    <property type="evidence" value="ECO:0007669"/>
    <property type="project" value="TreeGrafter"/>
</dbReference>
<dbReference type="GO" id="GO:0005634">
    <property type="term" value="C:nucleus"/>
    <property type="evidence" value="ECO:0007669"/>
    <property type="project" value="TreeGrafter"/>
</dbReference>
<dbReference type="InterPro" id="IPR019193">
    <property type="entry name" value="UBQ-conj_enz_E2-bd_prot"/>
</dbReference>
<dbReference type="GO" id="GO:0000151">
    <property type="term" value="C:ubiquitin ligase complex"/>
    <property type="evidence" value="ECO:0007669"/>
    <property type="project" value="TreeGrafter"/>
</dbReference>
<dbReference type="GO" id="GO:0061630">
    <property type="term" value="F:ubiquitin protein ligase activity"/>
    <property type="evidence" value="ECO:0007669"/>
    <property type="project" value="TreeGrafter"/>
</dbReference>
<name>A0AAN7YWL9_9PEZI</name>
<evidence type="ECO:0000256" key="1">
    <source>
        <dbReference type="SAM" id="MobiDB-lite"/>
    </source>
</evidence>
<dbReference type="PANTHER" id="PTHR31531">
    <property type="entry name" value="E3 UBIQUITIN-PROTEIN LIGASE E3D FAMILY MEMBER"/>
    <property type="match status" value="1"/>
</dbReference>
<dbReference type="GO" id="GO:0006513">
    <property type="term" value="P:protein monoubiquitination"/>
    <property type="evidence" value="ECO:0007669"/>
    <property type="project" value="TreeGrafter"/>
</dbReference>
<dbReference type="GO" id="GO:0000209">
    <property type="term" value="P:protein polyubiquitination"/>
    <property type="evidence" value="ECO:0007669"/>
    <property type="project" value="TreeGrafter"/>
</dbReference>
<proteinExistence type="predicted"/>
<dbReference type="PANTHER" id="PTHR31531:SF2">
    <property type="entry name" value="E3 UBIQUITIN-PROTEIN LIGASE E3D"/>
    <property type="match status" value="1"/>
</dbReference>
<gene>
    <name evidence="2" type="ORF">RRF57_003830</name>
</gene>
<protein>
    <submittedName>
        <fullName evidence="2">Uncharacterized protein</fullName>
    </submittedName>
</protein>
<dbReference type="AlphaFoldDB" id="A0AAN7YWL9"/>
<reference evidence="2 3" key="1">
    <citation type="submission" date="2023-10" db="EMBL/GenBank/DDBJ databases">
        <title>Draft genome sequence of Xylaria bambusicola isolate GMP-LS, the root and basal stem rot pathogen of sugarcane in Indonesia.</title>
        <authorList>
            <person name="Selvaraj P."/>
            <person name="Muralishankar V."/>
            <person name="Muruganantham S."/>
            <person name="Sp S."/>
            <person name="Haryani S."/>
            <person name="Lau K.J.X."/>
            <person name="Naqvi N.I."/>
        </authorList>
    </citation>
    <scope>NUCLEOTIDE SEQUENCE [LARGE SCALE GENOMIC DNA]</scope>
    <source>
        <strain evidence="2">GMP-LS</strain>
    </source>
</reference>
<evidence type="ECO:0000313" key="2">
    <source>
        <dbReference type="EMBL" id="KAK5628115.1"/>
    </source>
</evidence>
<comment type="caution">
    <text evidence="2">The sequence shown here is derived from an EMBL/GenBank/DDBJ whole genome shotgun (WGS) entry which is preliminary data.</text>
</comment>